<dbReference type="InterPro" id="IPR052028">
    <property type="entry name" value="HipA_Ser/Thr_kinase"/>
</dbReference>
<dbReference type="Pfam" id="PF07804">
    <property type="entry name" value="HipA_C"/>
    <property type="match status" value="1"/>
</dbReference>
<evidence type="ECO:0000256" key="1">
    <source>
        <dbReference type="ARBA" id="ARBA00010164"/>
    </source>
</evidence>
<dbReference type="Proteomes" id="UP000231501">
    <property type="component" value="Unassembled WGS sequence"/>
</dbReference>
<evidence type="ECO:0000259" key="5">
    <source>
        <dbReference type="Pfam" id="PF13657"/>
    </source>
</evidence>
<gene>
    <name evidence="6" type="ORF">CS062_07145</name>
</gene>
<evidence type="ECO:0000256" key="3">
    <source>
        <dbReference type="ARBA" id="ARBA00022777"/>
    </source>
</evidence>
<dbReference type="OrthoDB" id="9805913at2"/>
<keyword evidence="3" id="KW-0418">Kinase</keyword>
<sequence length="423" mass="46762">MSGSSKPVWVWLPGDPEPTECGLFSLTGTIGTFEYRQHYLDAQDLALDPIHLPVGARSRAIREVKQDGLFGVIRDAKPEGYGLDLLVNVRRVGVDDHLAVLEESEGDAVGAIAVCEDVSRKQDFQCPSSKDLLSVLAAVPDTRPASDAVREVKGIVGTSAGGERPKLTVLHEGQQWLAKLQDRGDRPHSPLREFVAMRVAAGLGVNVAQTQFRRVEDREVILVRRFDRDVLPDGRVTRRLYASAHTVLGLDKQLRGSRERSYVALSHELQRWGGRAAADQVAEAKRELFRRIVVNTVLGNGDDHPRNTGVVFDGSAWTLSPAFDIAPYGIGFAGNQSMDISRSKTYAALGAVFNLLEACRDYGYDEEEAREYIAQARRRAPDLWAQQVEAAGFTEDVLPFQSPAWMDIERPPGAPERRGARRR</sequence>
<comment type="caution">
    <text evidence="6">The sequence shown here is derived from an EMBL/GenBank/DDBJ whole genome shotgun (WGS) entry which is preliminary data.</text>
</comment>
<organism evidence="6 7">
    <name type="scientific">Roseateles chitinivorans</name>
    <dbReference type="NCBI Taxonomy" id="2917965"/>
    <lineage>
        <taxon>Bacteria</taxon>
        <taxon>Pseudomonadati</taxon>
        <taxon>Pseudomonadota</taxon>
        <taxon>Betaproteobacteria</taxon>
        <taxon>Burkholderiales</taxon>
        <taxon>Sphaerotilaceae</taxon>
        <taxon>Roseateles</taxon>
    </lineage>
</organism>
<keyword evidence="2" id="KW-0808">Transferase</keyword>
<reference evidence="6 7" key="1">
    <citation type="submission" date="2017-11" db="EMBL/GenBank/DDBJ databases">
        <title>Draft genome sequence of Mitsuaria sp. HWN-4.</title>
        <authorList>
            <person name="Gundlapally S.R."/>
        </authorList>
    </citation>
    <scope>NUCLEOTIDE SEQUENCE [LARGE SCALE GENOMIC DNA]</scope>
    <source>
        <strain evidence="6 7">HWN-4</strain>
    </source>
</reference>
<proteinExistence type="inferred from homology"/>
<evidence type="ECO:0000313" key="7">
    <source>
        <dbReference type="Proteomes" id="UP000231501"/>
    </source>
</evidence>
<feature type="domain" description="HipA-like C-terminal" evidence="4">
    <location>
        <begin position="158"/>
        <end position="384"/>
    </location>
</feature>
<dbReference type="RefSeq" id="WP_099860785.1">
    <property type="nucleotide sequence ID" value="NZ_PEOG01000015.1"/>
</dbReference>
<dbReference type="EMBL" id="PEOG01000015">
    <property type="protein sequence ID" value="PIM53898.1"/>
    <property type="molecule type" value="Genomic_DNA"/>
</dbReference>
<evidence type="ECO:0000259" key="4">
    <source>
        <dbReference type="Pfam" id="PF07804"/>
    </source>
</evidence>
<evidence type="ECO:0008006" key="8">
    <source>
        <dbReference type="Google" id="ProtNLM"/>
    </source>
</evidence>
<dbReference type="GO" id="GO:0004674">
    <property type="term" value="F:protein serine/threonine kinase activity"/>
    <property type="evidence" value="ECO:0007669"/>
    <property type="project" value="TreeGrafter"/>
</dbReference>
<feature type="domain" description="HipA N-terminal subdomain 1" evidence="5">
    <location>
        <begin position="22"/>
        <end position="114"/>
    </location>
</feature>
<dbReference type="PANTHER" id="PTHR37419">
    <property type="entry name" value="SERINE/THREONINE-PROTEIN KINASE TOXIN HIPA"/>
    <property type="match status" value="1"/>
</dbReference>
<dbReference type="PANTHER" id="PTHR37419:SF8">
    <property type="entry name" value="TOXIN YJJJ"/>
    <property type="match status" value="1"/>
</dbReference>
<protein>
    <recommendedName>
        <fullName evidence="8">Type II toxin-antitoxin system HipA family toxin</fullName>
    </recommendedName>
</protein>
<dbReference type="AlphaFoldDB" id="A0A2G9CBT0"/>
<comment type="similarity">
    <text evidence="1">Belongs to the HipA Ser/Thr kinase family.</text>
</comment>
<dbReference type="GO" id="GO:0005829">
    <property type="term" value="C:cytosol"/>
    <property type="evidence" value="ECO:0007669"/>
    <property type="project" value="TreeGrafter"/>
</dbReference>
<dbReference type="InterPro" id="IPR012893">
    <property type="entry name" value="HipA-like_C"/>
</dbReference>
<accession>A0A2G9CBT0</accession>
<keyword evidence="7" id="KW-1185">Reference proteome</keyword>
<dbReference type="Pfam" id="PF13657">
    <property type="entry name" value="Couple_hipA"/>
    <property type="match status" value="1"/>
</dbReference>
<dbReference type="InterPro" id="IPR017508">
    <property type="entry name" value="HipA_N1"/>
</dbReference>
<evidence type="ECO:0000256" key="2">
    <source>
        <dbReference type="ARBA" id="ARBA00022679"/>
    </source>
</evidence>
<name>A0A2G9CBT0_9BURK</name>
<evidence type="ECO:0000313" key="6">
    <source>
        <dbReference type="EMBL" id="PIM53898.1"/>
    </source>
</evidence>